<evidence type="ECO:0000256" key="2">
    <source>
        <dbReference type="ARBA" id="ARBA00022618"/>
    </source>
</evidence>
<gene>
    <name evidence="6" type="primary">scpB</name>
    <name evidence="6" type="ORF">Mal52_10780</name>
</gene>
<dbReference type="GO" id="GO:0051301">
    <property type="term" value="P:cell division"/>
    <property type="evidence" value="ECO:0007669"/>
    <property type="project" value="UniProtKB-KW"/>
</dbReference>
<dbReference type="Proteomes" id="UP000319383">
    <property type="component" value="Chromosome"/>
</dbReference>
<proteinExistence type="predicted"/>
<sequence>MRNSNPTFQKPVRLQSTAAGGFGWNFRIRREAESLEPLATLVPGHFLRDDKMARLEAALFVSQDALPARRLAHVATLADATEVRTLIKRLNEFYDASQTAFRIERVAAGYQLLTRPEFALWLGKLHHRQAELKLSPSAMETLAIVAYRQPVTRANIEAVRGVQSTEMLKQLMERNLVRIAGNEETLGRPFLYGTTRLFLELFGLQSLESLPMADRLRVTKPAAADVSEEPEAEPEIAGSIGTDASEADDELKQSA</sequence>
<keyword evidence="7" id="KW-1185">Reference proteome</keyword>
<accession>A0A517ZJF9</accession>
<evidence type="ECO:0000256" key="5">
    <source>
        <dbReference type="SAM" id="MobiDB-lite"/>
    </source>
</evidence>
<dbReference type="PANTHER" id="PTHR34298">
    <property type="entry name" value="SEGREGATION AND CONDENSATION PROTEIN B"/>
    <property type="match status" value="1"/>
</dbReference>
<dbReference type="Pfam" id="PF04079">
    <property type="entry name" value="SMC_ScpB"/>
    <property type="match status" value="1"/>
</dbReference>
<reference evidence="6 7" key="1">
    <citation type="submission" date="2019-02" db="EMBL/GenBank/DDBJ databases">
        <title>Deep-cultivation of Planctomycetes and their phenomic and genomic characterization uncovers novel biology.</title>
        <authorList>
            <person name="Wiegand S."/>
            <person name="Jogler M."/>
            <person name="Boedeker C."/>
            <person name="Pinto D."/>
            <person name="Vollmers J."/>
            <person name="Rivas-Marin E."/>
            <person name="Kohn T."/>
            <person name="Peeters S.H."/>
            <person name="Heuer A."/>
            <person name="Rast P."/>
            <person name="Oberbeckmann S."/>
            <person name="Bunk B."/>
            <person name="Jeske O."/>
            <person name="Meyerdierks A."/>
            <person name="Storesund J.E."/>
            <person name="Kallscheuer N."/>
            <person name="Luecker S."/>
            <person name="Lage O.M."/>
            <person name="Pohl T."/>
            <person name="Merkel B.J."/>
            <person name="Hornburger P."/>
            <person name="Mueller R.-W."/>
            <person name="Bruemmer F."/>
            <person name="Labrenz M."/>
            <person name="Spormann A.M."/>
            <person name="Op den Camp H."/>
            <person name="Overmann J."/>
            <person name="Amann R."/>
            <person name="Jetten M.S.M."/>
            <person name="Mascher T."/>
            <person name="Medema M.H."/>
            <person name="Devos D.P."/>
            <person name="Kaster A.-K."/>
            <person name="Ovreas L."/>
            <person name="Rohde M."/>
            <person name="Galperin M.Y."/>
            <person name="Jogler C."/>
        </authorList>
    </citation>
    <scope>NUCLEOTIDE SEQUENCE [LARGE SCALE GENOMIC DNA]</scope>
    <source>
        <strain evidence="6 7">Mal52</strain>
    </source>
</reference>
<dbReference type="Gene3D" id="1.10.10.10">
    <property type="entry name" value="Winged helix-like DNA-binding domain superfamily/Winged helix DNA-binding domain"/>
    <property type="match status" value="2"/>
</dbReference>
<dbReference type="InterPro" id="IPR036390">
    <property type="entry name" value="WH_DNA-bd_sf"/>
</dbReference>
<dbReference type="InterPro" id="IPR005234">
    <property type="entry name" value="ScpB_csome_segregation"/>
</dbReference>
<evidence type="ECO:0000256" key="1">
    <source>
        <dbReference type="ARBA" id="ARBA00022490"/>
    </source>
</evidence>
<dbReference type="InterPro" id="IPR036388">
    <property type="entry name" value="WH-like_DNA-bd_sf"/>
</dbReference>
<keyword evidence="4" id="KW-0131">Cell cycle</keyword>
<keyword evidence="3" id="KW-0159">Chromosome partition</keyword>
<protein>
    <submittedName>
        <fullName evidence="6">Segregation and condensation protein B</fullName>
    </submittedName>
</protein>
<evidence type="ECO:0000256" key="4">
    <source>
        <dbReference type="ARBA" id="ARBA00023306"/>
    </source>
</evidence>
<dbReference type="RefSeq" id="WP_231962531.1">
    <property type="nucleotide sequence ID" value="NZ_CP036276.1"/>
</dbReference>
<feature type="region of interest" description="Disordered" evidence="5">
    <location>
        <begin position="220"/>
        <end position="255"/>
    </location>
</feature>
<dbReference type="KEGG" id="sdyn:Mal52_10780"/>
<dbReference type="AlphaFoldDB" id="A0A517ZJF9"/>
<keyword evidence="1" id="KW-0963">Cytoplasm</keyword>
<evidence type="ECO:0000313" key="7">
    <source>
        <dbReference type="Proteomes" id="UP000319383"/>
    </source>
</evidence>
<keyword evidence="2" id="KW-0132">Cell division</keyword>
<dbReference type="EMBL" id="CP036276">
    <property type="protein sequence ID" value="QDU42611.1"/>
    <property type="molecule type" value="Genomic_DNA"/>
</dbReference>
<evidence type="ECO:0000256" key="3">
    <source>
        <dbReference type="ARBA" id="ARBA00022829"/>
    </source>
</evidence>
<evidence type="ECO:0000313" key="6">
    <source>
        <dbReference type="EMBL" id="QDU42611.1"/>
    </source>
</evidence>
<dbReference type="NCBIfam" id="TIGR00281">
    <property type="entry name" value="SMC-Scp complex subunit ScpB"/>
    <property type="match status" value="1"/>
</dbReference>
<organism evidence="6 7">
    <name type="scientific">Symmachiella dynata</name>
    <dbReference type="NCBI Taxonomy" id="2527995"/>
    <lineage>
        <taxon>Bacteria</taxon>
        <taxon>Pseudomonadati</taxon>
        <taxon>Planctomycetota</taxon>
        <taxon>Planctomycetia</taxon>
        <taxon>Planctomycetales</taxon>
        <taxon>Planctomycetaceae</taxon>
        <taxon>Symmachiella</taxon>
    </lineage>
</organism>
<dbReference type="PANTHER" id="PTHR34298:SF2">
    <property type="entry name" value="SEGREGATION AND CONDENSATION PROTEIN B"/>
    <property type="match status" value="1"/>
</dbReference>
<dbReference type="SUPFAM" id="SSF46785">
    <property type="entry name" value="Winged helix' DNA-binding domain"/>
    <property type="match status" value="2"/>
</dbReference>
<dbReference type="GO" id="GO:0051304">
    <property type="term" value="P:chromosome separation"/>
    <property type="evidence" value="ECO:0007669"/>
    <property type="project" value="InterPro"/>
</dbReference>
<name>A0A517ZJF9_9PLAN</name>